<protein>
    <submittedName>
        <fullName evidence="1">Uncharacterized protein</fullName>
    </submittedName>
</protein>
<evidence type="ECO:0000313" key="1">
    <source>
        <dbReference type="EMBL" id="KAJ8351597.1"/>
    </source>
</evidence>
<keyword evidence="2" id="KW-1185">Reference proteome</keyword>
<proteinExistence type="predicted"/>
<organism evidence="1 2">
    <name type="scientific">Synaphobranchus kaupii</name>
    <name type="common">Kaup's arrowtooth eel</name>
    <dbReference type="NCBI Taxonomy" id="118154"/>
    <lineage>
        <taxon>Eukaryota</taxon>
        <taxon>Metazoa</taxon>
        <taxon>Chordata</taxon>
        <taxon>Craniata</taxon>
        <taxon>Vertebrata</taxon>
        <taxon>Euteleostomi</taxon>
        <taxon>Actinopterygii</taxon>
        <taxon>Neopterygii</taxon>
        <taxon>Teleostei</taxon>
        <taxon>Anguilliformes</taxon>
        <taxon>Synaphobranchidae</taxon>
        <taxon>Synaphobranchus</taxon>
    </lineage>
</organism>
<gene>
    <name evidence="1" type="ORF">SKAU_G00230730</name>
</gene>
<evidence type="ECO:0000313" key="2">
    <source>
        <dbReference type="Proteomes" id="UP001152622"/>
    </source>
</evidence>
<name>A0A9Q1ISY6_SYNKA</name>
<dbReference type="Proteomes" id="UP001152622">
    <property type="component" value="Chromosome 8"/>
</dbReference>
<reference evidence="1" key="1">
    <citation type="journal article" date="2023" name="Science">
        <title>Genome structures resolve the early diversification of teleost fishes.</title>
        <authorList>
            <person name="Parey E."/>
            <person name="Louis A."/>
            <person name="Montfort J."/>
            <person name="Bouchez O."/>
            <person name="Roques C."/>
            <person name="Iampietro C."/>
            <person name="Lluch J."/>
            <person name="Castinel A."/>
            <person name="Donnadieu C."/>
            <person name="Desvignes T."/>
            <person name="Floi Bucao C."/>
            <person name="Jouanno E."/>
            <person name="Wen M."/>
            <person name="Mejri S."/>
            <person name="Dirks R."/>
            <person name="Jansen H."/>
            <person name="Henkel C."/>
            <person name="Chen W.J."/>
            <person name="Zahm M."/>
            <person name="Cabau C."/>
            <person name="Klopp C."/>
            <person name="Thompson A.W."/>
            <person name="Robinson-Rechavi M."/>
            <person name="Braasch I."/>
            <person name="Lecointre G."/>
            <person name="Bobe J."/>
            <person name="Postlethwait J.H."/>
            <person name="Berthelot C."/>
            <person name="Roest Crollius H."/>
            <person name="Guiguen Y."/>
        </authorList>
    </citation>
    <scope>NUCLEOTIDE SEQUENCE</scope>
    <source>
        <strain evidence="1">WJC10195</strain>
    </source>
</reference>
<dbReference type="EMBL" id="JAINUF010000008">
    <property type="protein sequence ID" value="KAJ8351597.1"/>
    <property type="molecule type" value="Genomic_DNA"/>
</dbReference>
<comment type="caution">
    <text evidence="1">The sequence shown here is derived from an EMBL/GenBank/DDBJ whole genome shotgun (WGS) entry which is preliminary data.</text>
</comment>
<dbReference type="AlphaFoldDB" id="A0A9Q1ISY6"/>
<sequence length="70" mass="7684">MLSFPKEPGTPVSLAQLHELRLGLTAHRCHRNDGALSTAQALVLLSEKTGHETSPIAFAKWRRRPPSAPM</sequence>
<accession>A0A9Q1ISY6</accession>